<evidence type="ECO:0000313" key="5">
    <source>
        <dbReference type="Proteomes" id="UP000248790"/>
    </source>
</evidence>
<dbReference type="PANTHER" id="PTHR30476">
    <property type="entry name" value="UPF0234 PROTEIN YAJQ"/>
    <property type="match status" value="1"/>
</dbReference>
<dbReference type="Proteomes" id="UP000248790">
    <property type="component" value="Unassembled WGS sequence"/>
</dbReference>
<dbReference type="HAMAP" id="MF_00632">
    <property type="entry name" value="UPF0234"/>
    <property type="match status" value="1"/>
</dbReference>
<evidence type="ECO:0000256" key="1">
    <source>
        <dbReference type="ARBA" id="ARBA00022741"/>
    </source>
</evidence>
<comment type="similarity">
    <text evidence="2 3">Belongs to the YajQ family.</text>
</comment>
<dbReference type="Gene3D" id="3.30.70.990">
    <property type="entry name" value="YajQ-like, domain 2"/>
    <property type="match status" value="1"/>
</dbReference>
<dbReference type="Gene3D" id="3.30.70.860">
    <property type="match status" value="1"/>
</dbReference>
<dbReference type="PANTHER" id="PTHR30476:SF0">
    <property type="entry name" value="UPF0234 PROTEIN YAJQ"/>
    <property type="match status" value="1"/>
</dbReference>
<keyword evidence="1 3" id="KW-0547">Nucleotide-binding</keyword>
<comment type="caution">
    <text evidence="4">The sequence shown here is derived from an EMBL/GenBank/DDBJ whole genome shotgun (WGS) entry which is preliminary data.</text>
</comment>
<sequence length="163" mass="18534">MASFDIVSKVDMQTLDNAINVAVKEIANRYDLRNSKTSVDLNKKDLNIRIETDNDMSLKSVEDILLARMVKQGVDGRSLDFSAEPQPSGNRLRRDLKVRQGLDKDQQRKILKLIKDSFPKITAQAMDDQVRVTSKKIDDLQAVIAMLRRAELDISLQFVNMKS</sequence>
<proteinExistence type="inferred from homology"/>
<protein>
    <recommendedName>
        <fullName evidence="3">Nucleotide-binding protein LX87_02173</fullName>
    </recommendedName>
</protein>
<evidence type="ECO:0000256" key="2">
    <source>
        <dbReference type="ARBA" id="ARBA00093450"/>
    </source>
</evidence>
<keyword evidence="5" id="KW-1185">Reference proteome</keyword>
<dbReference type="SUPFAM" id="SSF89963">
    <property type="entry name" value="YajQ-like"/>
    <property type="match status" value="2"/>
</dbReference>
<name>A0A327X238_LARAB</name>
<reference evidence="4 5" key="1">
    <citation type="submission" date="2018-06" db="EMBL/GenBank/DDBJ databases">
        <title>Genomic Encyclopedia of Archaeal and Bacterial Type Strains, Phase II (KMG-II): from individual species to whole genera.</title>
        <authorList>
            <person name="Goeker M."/>
        </authorList>
    </citation>
    <scope>NUCLEOTIDE SEQUENCE [LARGE SCALE GENOMIC DNA]</scope>
    <source>
        <strain evidence="4 5">DSM 21851</strain>
    </source>
</reference>
<dbReference type="GO" id="GO:0005829">
    <property type="term" value="C:cytosol"/>
    <property type="evidence" value="ECO:0007669"/>
    <property type="project" value="TreeGrafter"/>
</dbReference>
<dbReference type="CDD" id="cd11740">
    <property type="entry name" value="YajQ_like"/>
    <property type="match status" value="1"/>
</dbReference>
<dbReference type="NCBIfam" id="NF003819">
    <property type="entry name" value="PRK05412.1"/>
    <property type="match status" value="1"/>
</dbReference>
<evidence type="ECO:0000256" key="3">
    <source>
        <dbReference type="HAMAP-Rule" id="MF_00632"/>
    </source>
</evidence>
<dbReference type="InterPro" id="IPR007551">
    <property type="entry name" value="YajQ/Smlt4090-like"/>
</dbReference>
<dbReference type="InterPro" id="IPR035570">
    <property type="entry name" value="UPF0234_N"/>
</dbReference>
<dbReference type="RefSeq" id="WP_111628206.1">
    <property type="nucleotide sequence ID" value="NZ_QLMC01000002.1"/>
</dbReference>
<dbReference type="Pfam" id="PF04461">
    <property type="entry name" value="YajQ"/>
    <property type="match status" value="1"/>
</dbReference>
<dbReference type="GO" id="GO:0000166">
    <property type="term" value="F:nucleotide binding"/>
    <property type="evidence" value="ECO:0007669"/>
    <property type="project" value="UniProtKB-UniRule"/>
</dbReference>
<evidence type="ECO:0000313" key="4">
    <source>
        <dbReference type="EMBL" id="RAK00468.1"/>
    </source>
</evidence>
<dbReference type="InterPro" id="IPR035571">
    <property type="entry name" value="UPF0234-like_C"/>
</dbReference>
<dbReference type="AlphaFoldDB" id="A0A327X238"/>
<dbReference type="OrthoDB" id="9801447at2"/>
<dbReference type="InterPro" id="IPR036183">
    <property type="entry name" value="YajQ-like_sf"/>
</dbReference>
<comment type="function">
    <text evidence="3">Nucleotide-binding protein.</text>
</comment>
<organism evidence="4 5">
    <name type="scientific">Larkinella arboricola</name>
    <dbReference type="NCBI Taxonomy" id="643671"/>
    <lineage>
        <taxon>Bacteria</taxon>
        <taxon>Pseudomonadati</taxon>
        <taxon>Bacteroidota</taxon>
        <taxon>Cytophagia</taxon>
        <taxon>Cytophagales</taxon>
        <taxon>Spirosomataceae</taxon>
        <taxon>Larkinella</taxon>
    </lineage>
</organism>
<gene>
    <name evidence="4" type="ORF">LX87_02173</name>
</gene>
<accession>A0A327X238</accession>
<dbReference type="EMBL" id="QLMC01000002">
    <property type="protein sequence ID" value="RAK00468.1"/>
    <property type="molecule type" value="Genomic_DNA"/>
</dbReference>